<name>A0A2I0HX90_PUNGR</name>
<protein>
    <submittedName>
        <fullName evidence="1">Uncharacterized protein</fullName>
    </submittedName>
</protein>
<sequence>MVKMKKEGLLIKTKVTVKLRMKILRKKMLRMVMLRVRMLMMKMLRVDDENFIDDEDAEEIRMYIMRKMNATRDQNAKYKGPITLIAQSKLEEAKRASHSWYAMWVGDRDISRFQVQHIHRRSEKYDVDLKEHTCFYRNVIYVESHVSMQWYL</sequence>
<dbReference type="Proteomes" id="UP000233551">
    <property type="component" value="Unassembled WGS sequence"/>
</dbReference>
<dbReference type="EMBL" id="PGOL01004924">
    <property type="protein sequence ID" value="PKI36298.1"/>
    <property type="molecule type" value="Genomic_DNA"/>
</dbReference>
<gene>
    <name evidence="1" type="ORF">CRG98_043324</name>
</gene>
<proteinExistence type="predicted"/>
<evidence type="ECO:0000313" key="2">
    <source>
        <dbReference type="Proteomes" id="UP000233551"/>
    </source>
</evidence>
<reference evidence="1 2" key="1">
    <citation type="submission" date="2017-11" db="EMBL/GenBank/DDBJ databases">
        <title>De-novo sequencing of pomegranate (Punica granatum L.) genome.</title>
        <authorList>
            <person name="Akparov Z."/>
            <person name="Amiraslanov A."/>
            <person name="Hajiyeva S."/>
            <person name="Abbasov M."/>
            <person name="Kaur K."/>
            <person name="Hamwieh A."/>
            <person name="Solovyev V."/>
            <person name="Salamov A."/>
            <person name="Braich B."/>
            <person name="Kosarev P."/>
            <person name="Mahmoud A."/>
            <person name="Hajiyev E."/>
            <person name="Babayeva S."/>
            <person name="Izzatullayeva V."/>
            <person name="Mammadov A."/>
            <person name="Mammadov A."/>
            <person name="Sharifova S."/>
            <person name="Ojaghi J."/>
            <person name="Eynullazada K."/>
            <person name="Bayramov B."/>
            <person name="Abdulazimova A."/>
            <person name="Shahmuradov I."/>
        </authorList>
    </citation>
    <scope>NUCLEOTIDE SEQUENCE [LARGE SCALE GENOMIC DNA]</scope>
    <source>
        <strain evidence="2">cv. AG2017</strain>
        <tissue evidence="1">Leaf</tissue>
    </source>
</reference>
<organism evidence="1 2">
    <name type="scientific">Punica granatum</name>
    <name type="common">Pomegranate</name>
    <dbReference type="NCBI Taxonomy" id="22663"/>
    <lineage>
        <taxon>Eukaryota</taxon>
        <taxon>Viridiplantae</taxon>
        <taxon>Streptophyta</taxon>
        <taxon>Embryophyta</taxon>
        <taxon>Tracheophyta</taxon>
        <taxon>Spermatophyta</taxon>
        <taxon>Magnoliopsida</taxon>
        <taxon>eudicotyledons</taxon>
        <taxon>Gunneridae</taxon>
        <taxon>Pentapetalae</taxon>
        <taxon>rosids</taxon>
        <taxon>malvids</taxon>
        <taxon>Myrtales</taxon>
        <taxon>Lythraceae</taxon>
        <taxon>Punica</taxon>
    </lineage>
</organism>
<comment type="caution">
    <text evidence="1">The sequence shown here is derived from an EMBL/GenBank/DDBJ whole genome shotgun (WGS) entry which is preliminary data.</text>
</comment>
<dbReference type="AlphaFoldDB" id="A0A2I0HX90"/>
<evidence type="ECO:0000313" key="1">
    <source>
        <dbReference type="EMBL" id="PKI36298.1"/>
    </source>
</evidence>
<keyword evidence="2" id="KW-1185">Reference proteome</keyword>
<accession>A0A2I0HX90</accession>